<dbReference type="Pfam" id="PF00777">
    <property type="entry name" value="Glyco_transf_29"/>
    <property type="match status" value="1"/>
</dbReference>
<keyword evidence="8" id="KW-0333">Golgi apparatus</keyword>
<dbReference type="GO" id="GO:0006491">
    <property type="term" value="P:N-glycan processing"/>
    <property type="evidence" value="ECO:0000318"/>
    <property type="project" value="GO_Central"/>
</dbReference>
<keyword evidence="3" id="KW-0328">Glycosyltransferase</keyword>
<dbReference type="OMA" id="HTQGVLQ"/>
<evidence type="ECO:0000256" key="5">
    <source>
        <dbReference type="ARBA" id="ARBA00022692"/>
    </source>
</evidence>
<comment type="similarity">
    <text evidence="2">Belongs to the glycosyltransferase 29 family.</text>
</comment>
<feature type="disulfide bond" evidence="12">
    <location>
        <begin position="164"/>
        <end position="310"/>
    </location>
</feature>
<comment type="subcellular location">
    <subcellularLocation>
        <location evidence="1">Golgi apparatus membrane</location>
        <topology evidence="1">Single-pass type II membrane protein</topology>
    </subcellularLocation>
</comment>
<evidence type="ECO:0000256" key="2">
    <source>
        <dbReference type="ARBA" id="ARBA00006003"/>
    </source>
</evidence>
<dbReference type="InterPro" id="IPR050943">
    <property type="entry name" value="Glycosyltr_29_Sialyltrsf"/>
</dbReference>
<name>A0A7M7HMW7_STRPU</name>
<dbReference type="Gene3D" id="3.90.1480.20">
    <property type="entry name" value="Glycosyl transferase family 29"/>
    <property type="match status" value="1"/>
</dbReference>
<dbReference type="GO" id="GO:0003828">
    <property type="term" value="F:alpha-N-acetylneuraminate alpha-2,8-sialyltransferase activity"/>
    <property type="evidence" value="ECO:0000318"/>
    <property type="project" value="GO_Central"/>
</dbReference>
<dbReference type="InterPro" id="IPR012163">
    <property type="entry name" value="Sialyl_trans"/>
</dbReference>
<dbReference type="AlphaFoldDB" id="A0A7M7HMW7"/>
<dbReference type="GO" id="GO:0009311">
    <property type="term" value="P:oligosaccharide metabolic process"/>
    <property type="evidence" value="ECO:0000318"/>
    <property type="project" value="GO_Central"/>
</dbReference>
<dbReference type="PANTHER" id="PTHR11987">
    <property type="entry name" value="ALPHA-2,8-SIALYLTRANSFERASE"/>
    <property type="match status" value="1"/>
</dbReference>
<dbReference type="KEGG" id="spu:576744"/>
<dbReference type="GeneID" id="576744"/>
<dbReference type="PIRSF" id="PIRSF005557">
    <property type="entry name" value="Sialyl_trans"/>
    <property type="match status" value="1"/>
</dbReference>
<keyword evidence="4" id="KW-0808">Transferase</keyword>
<reference evidence="14" key="1">
    <citation type="submission" date="2015-02" db="EMBL/GenBank/DDBJ databases">
        <title>Genome sequencing for Strongylocentrotus purpuratus.</title>
        <authorList>
            <person name="Murali S."/>
            <person name="Liu Y."/>
            <person name="Vee V."/>
            <person name="English A."/>
            <person name="Wang M."/>
            <person name="Skinner E."/>
            <person name="Han Y."/>
            <person name="Muzny D.M."/>
            <person name="Worley K.C."/>
            <person name="Gibbs R.A."/>
        </authorList>
    </citation>
    <scope>NUCLEOTIDE SEQUENCE</scope>
</reference>
<keyword evidence="7" id="KW-1133">Transmembrane helix</keyword>
<evidence type="ECO:0000256" key="1">
    <source>
        <dbReference type="ARBA" id="ARBA00004323"/>
    </source>
</evidence>
<proteinExistence type="inferred from homology"/>
<accession>A0A7M7HMW7</accession>
<keyword evidence="6" id="KW-0735">Signal-anchor</keyword>
<evidence type="ECO:0000256" key="3">
    <source>
        <dbReference type="ARBA" id="ARBA00022676"/>
    </source>
</evidence>
<evidence type="ECO:0000256" key="12">
    <source>
        <dbReference type="PIRSR" id="PIRSR005557-2"/>
    </source>
</evidence>
<keyword evidence="5" id="KW-0812">Transmembrane</keyword>
<keyword evidence="10" id="KW-1015">Disulfide bond</keyword>
<evidence type="ECO:0000256" key="8">
    <source>
        <dbReference type="ARBA" id="ARBA00023034"/>
    </source>
</evidence>
<dbReference type="PANTHER" id="PTHR11987:SF54">
    <property type="entry name" value="ST8 ALPHA-N-ACETYL-NEURAMINIDE ALPHA-2,8-SIALYLTRANSFERASE 6"/>
    <property type="match status" value="1"/>
</dbReference>
<evidence type="ECO:0000256" key="11">
    <source>
        <dbReference type="ARBA" id="ARBA00023180"/>
    </source>
</evidence>
<evidence type="ECO:0000313" key="14">
    <source>
        <dbReference type="Proteomes" id="UP000007110"/>
    </source>
</evidence>
<organism evidence="13 14">
    <name type="scientific">Strongylocentrotus purpuratus</name>
    <name type="common">Purple sea urchin</name>
    <dbReference type="NCBI Taxonomy" id="7668"/>
    <lineage>
        <taxon>Eukaryota</taxon>
        <taxon>Metazoa</taxon>
        <taxon>Echinodermata</taxon>
        <taxon>Eleutherozoa</taxon>
        <taxon>Echinozoa</taxon>
        <taxon>Echinoidea</taxon>
        <taxon>Euechinoidea</taxon>
        <taxon>Echinacea</taxon>
        <taxon>Camarodonta</taxon>
        <taxon>Echinidea</taxon>
        <taxon>Strongylocentrotidae</taxon>
        <taxon>Strongylocentrotus</taxon>
    </lineage>
</organism>
<dbReference type="GO" id="GO:0000139">
    <property type="term" value="C:Golgi membrane"/>
    <property type="evidence" value="ECO:0007669"/>
    <property type="project" value="UniProtKB-SubCell"/>
</dbReference>
<keyword evidence="9" id="KW-0472">Membrane</keyword>
<dbReference type="InParanoid" id="A0A7M7HMW7"/>
<sequence length="375" mass="43105">MVTSQIHTRIHTVPPYLPQWNTRPPALCECFEVEDVSSKLQNTTSQNQTTQKHDTLNHLIPWNDTIKLWKFKDINDHQLYLYENLLKRNWTADLTIMETFRQALAKYRSELGDNAQIILHKGNTKRKQKINFVFHNRVAAIPDTIFEQLPKTNPFPQETRYRSCAVVGNSGIMLNSSCGKDVDKHDYVFRCNLAPLLPFKVDAGMKSNLTTMNPSMVLGRYKALKKTHSIKQYNEDISQYDGMLWNPCFAYEGNGQPTLKAFLSFKGKKPKMVCGNPQHFKSVLNFWQEKELTNKISTGFYLATTAIQLCDEVQLYGFWPFSAHYGDTRSDVPYHYFDDLSAAKADSEHSMNEEFDLLVQLHTLGILRVNAGSCS</sequence>
<evidence type="ECO:0000256" key="6">
    <source>
        <dbReference type="ARBA" id="ARBA00022968"/>
    </source>
</evidence>
<dbReference type="CDD" id="cd23963">
    <property type="entry name" value="GT29_ST8SIA"/>
    <property type="match status" value="1"/>
</dbReference>
<evidence type="ECO:0000313" key="13">
    <source>
        <dbReference type="EnsemblMetazoa" id="XP_011668515"/>
    </source>
</evidence>
<evidence type="ECO:0000256" key="10">
    <source>
        <dbReference type="ARBA" id="ARBA00023157"/>
    </source>
</evidence>
<reference evidence="13" key="2">
    <citation type="submission" date="2021-01" db="UniProtKB">
        <authorList>
            <consortium name="EnsemblMetazoa"/>
        </authorList>
    </citation>
    <scope>IDENTIFICATION</scope>
</reference>
<dbReference type="RefSeq" id="XP_011668515.2">
    <property type="nucleotide sequence ID" value="XM_011670213.2"/>
</dbReference>
<dbReference type="Proteomes" id="UP000007110">
    <property type="component" value="Unassembled WGS sequence"/>
</dbReference>
<evidence type="ECO:0000256" key="7">
    <source>
        <dbReference type="ARBA" id="ARBA00022989"/>
    </source>
</evidence>
<keyword evidence="14" id="KW-1185">Reference proteome</keyword>
<dbReference type="InterPro" id="IPR038578">
    <property type="entry name" value="GT29-like_sf"/>
</dbReference>
<dbReference type="InterPro" id="IPR001675">
    <property type="entry name" value="Glyco_trans_29"/>
</dbReference>
<protein>
    <submittedName>
        <fullName evidence="13">Uncharacterized protein</fullName>
    </submittedName>
</protein>
<dbReference type="EnsemblMetazoa" id="XM_011670213">
    <property type="protein sequence ID" value="XP_011668515"/>
    <property type="gene ID" value="LOC576744"/>
</dbReference>
<dbReference type="FunCoup" id="A0A7M7HMW7">
    <property type="interactions" value="115"/>
</dbReference>
<evidence type="ECO:0000256" key="4">
    <source>
        <dbReference type="ARBA" id="ARBA00022679"/>
    </source>
</evidence>
<evidence type="ECO:0000256" key="9">
    <source>
        <dbReference type="ARBA" id="ARBA00023136"/>
    </source>
</evidence>
<dbReference type="OrthoDB" id="10264956at2759"/>
<keyword evidence="11" id="KW-0325">Glycoprotein</keyword>